<dbReference type="OrthoDB" id="6556108at2"/>
<sequence length="222" mass="24364">MSESLFDTTCNARDTLYASIGEVEPDVIAHIINPAFMGGPAWPTLRQAFSIIHRGESTIVISNGLADPFDDVEEQNSGFGIEVYAETKEPIEGNISDSSLFKLVYATAQQAAHSGQMAEFVRQYGVITMELYADDCGLHEFQNENGMVGVMIGIDHPDLPKRVDFPGGEVILASVQVLTPGELEYVVEARAEGRNALHRKFKDSELYHFLTKNRASLVAAEP</sequence>
<keyword evidence="2" id="KW-1185">Reference proteome</keyword>
<evidence type="ECO:0000313" key="2">
    <source>
        <dbReference type="Proteomes" id="UP000256763"/>
    </source>
</evidence>
<gene>
    <name evidence="1" type="ORF">CAL65_03215</name>
</gene>
<name>A0A3E0X0I0_9GAMM</name>
<accession>A0A3E0X0I0</accession>
<protein>
    <recommendedName>
        <fullName evidence="3">Suppressor of fused-like domain-containing protein</fullName>
    </recommendedName>
</protein>
<reference evidence="2" key="1">
    <citation type="submission" date="2017-05" db="EMBL/GenBank/DDBJ databases">
        <authorList>
            <person name="Sharma S."/>
            <person name="Sidhu C."/>
            <person name="Pinnaka A.K."/>
        </authorList>
    </citation>
    <scope>NUCLEOTIDE SEQUENCE [LARGE SCALE GENOMIC DNA]</scope>
    <source>
        <strain evidence="2">AK93</strain>
    </source>
</reference>
<dbReference type="EMBL" id="NFZW01000002">
    <property type="protein sequence ID" value="RFA38922.1"/>
    <property type="molecule type" value="Genomic_DNA"/>
</dbReference>
<dbReference type="RefSeq" id="WP_116300941.1">
    <property type="nucleotide sequence ID" value="NZ_NFZV01000002.1"/>
</dbReference>
<proteinExistence type="predicted"/>
<evidence type="ECO:0008006" key="3">
    <source>
        <dbReference type="Google" id="ProtNLM"/>
    </source>
</evidence>
<evidence type="ECO:0000313" key="1">
    <source>
        <dbReference type="EMBL" id="RFA38922.1"/>
    </source>
</evidence>
<dbReference type="Proteomes" id="UP000256763">
    <property type="component" value="Unassembled WGS sequence"/>
</dbReference>
<dbReference type="AlphaFoldDB" id="A0A3E0X0I0"/>
<organism evidence="1 2">
    <name type="scientific">Alkalilimnicola ehrlichii</name>
    <dbReference type="NCBI Taxonomy" id="351052"/>
    <lineage>
        <taxon>Bacteria</taxon>
        <taxon>Pseudomonadati</taxon>
        <taxon>Pseudomonadota</taxon>
        <taxon>Gammaproteobacteria</taxon>
        <taxon>Chromatiales</taxon>
        <taxon>Ectothiorhodospiraceae</taxon>
        <taxon>Alkalilimnicola</taxon>
    </lineage>
</organism>
<comment type="caution">
    <text evidence="1">The sequence shown here is derived from an EMBL/GenBank/DDBJ whole genome shotgun (WGS) entry which is preliminary data.</text>
</comment>